<keyword evidence="1" id="KW-0472">Membrane</keyword>
<protein>
    <submittedName>
        <fullName evidence="2">Uncharacterized protein</fullName>
    </submittedName>
</protein>
<reference evidence="2 3" key="1">
    <citation type="submission" date="2020-10" db="EMBL/GenBank/DDBJ databases">
        <title>Genome Sequencing of Rodentibacter spp. strain DSM111151.</title>
        <authorList>
            <person name="Benga L."/>
            <person name="Lautwein T."/>
        </authorList>
    </citation>
    <scope>NUCLEOTIDE SEQUENCE [LARGE SCALE GENOMIC DNA]</scope>
    <source>
        <strain evidence="2 3">DSM 111151</strain>
    </source>
</reference>
<evidence type="ECO:0000313" key="2">
    <source>
        <dbReference type="EMBL" id="QPB41639.1"/>
    </source>
</evidence>
<evidence type="ECO:0000256" key="1">
    <source>
        <dbReference type="SAM" id="Phobius"/>
    </source>
</evidence>
<name>A0ABX6UW20_9PAST</name>
<keyword evidence="3" id="KW-1185">Reference proteome</keyword>
<feature type="transmembrane region" description="Helical" evidence="1">
    <location>
        <begin position="109"/>
        <end position="131"/>
    </location>
</feature>
<feature type="transmembrane region" description="Helical" evidence="1">
    <location>
        <begin position="69"/>
        <end position="89"/>
    </location>
</feature>
<gene>
    <name evidence="2" type="ORF">IHV77_06745</name>
</gene>
<dbReference type="EMBL" id="CP063056">
    <property type="protein sequence ID" value="QPB41639.1"/>
    <property type="molecule type" value="Genomic_DNA"/>
</dbReference>
<keyword evidence="1" id="KW-1133">Transmembrane helix</keyword>
<organism evidence="2 3">
    <name type="scientific">Rodentibacter haemolyticus</name>
    <dbReference type="NCBI Taxonomy" id="2778911"/>
    <lineage>
        <taxon>Bacteria</taxon>
        <taxon>Pseudomonadati</taxon>
        <taxon>Pseudomonadota</taxon>
        <taxon>Gammaproteobacteria</taxon>
        <taxon>Pasteurellales</taxon>
        <taxon>Pasteurellaceae</taxon>
        <taxon>Rodentibacter</taxon>
    </lineage>
</organism>
<dbReference type="RefSeq" id="WP_194811237.1">
    <property type="nucleotide sequence ID" value="NZ_CP063056.1"/>
</dbReference>
<dbReference type="Proteomes" id="UP000663069">
    <property type="component" value="Chromosome"/>
</dbReference>
<keyword evidence="1" id="KW-0812">Transmembrane</keyword>
<evidence type="ECO:0000313" key="3">
    <source>
        <dbReference type="Proteomes" id="UP000663069"/>
    </source>
</evidence>
<feature type="transmembrane region" description="Helical" evidence="1">
    <location>
        <begin position="38"/>
        <end position="57"/>
    </location>
</feature>
<accession>A0ABX6UW20</accession>
<sequence length="139" mass="15886">MKPYLKTLILFPLILQLLATVLLWLLDADFDAVPFSRYLTTAFFLATVPAFLIALVAMKFHYVRHNIAAIVLCSSLITFCYCNIASYFYLLVMSEEEPTFWQWMSEGGLSLGLLSTCGMIFYSLFVMPWLLPKEKSSQS</sequence>
<proteinExistence type="predicted"/>